<dbReference type="SUPFAM" id="SSF47027">
    <property type="entry name" value="Acyl-CoA binding protein"/>
    <property type="match status" value="1"/>
</dbReference>
<dbReference type="GO" id="GO:0006631">
    <property type="term" value="P:fatty acid metabolic process"/>
    <property type="evidence" value="ECO:0007669"/>
    <property type="project" value="TreeGrafter"/>
</dbReference>
<keyword evidence="3" id="KW-0732">Signal</keyword>
<dbReference type="InterPro" id="IPR014352">
    <property type="entry name" value="FERM/acyl-CoA-bd_prot_sf"/>
</dbReference>
<evidence type="ECO:0000313" key="6">
    <source>
        <dbReference type="RefSeq" id="XP_028286309.1"/>
    </source>
</evidence>
<dbReference type="PRINTS" id="PR00689">
    <property type="entry name" value="ACOABINDINGP"/>
</dbReference>
<dbReference type="InParanoid" id="A0A6P7KA77"/>
<keyword evidence="2" id="KW-0446">Lipid-binding</keyword>
<evidence type="ECO:0000259" key="4">
    <source>
        <dbReference type="PROSITE" id="PS51228"/>
    </source>
</evidence>
<keyword evidence="5" id="KW-1185">Reference proteome</keyword>
<dbReference type="InterPro" id="IPR035984">
    <property type="entry name" value="Acyl-CoA-binding_sf"/>
</dbReference>
<dbReference type="GO" id="GO:0000062">
    <property type="term" value="F:fatty-acyl-CoA binding"/>
    <property type="evidence" value="ECO:0007669"/>
    <property type="project" value="InterPro"/>
</dbReference>
<evidence type="ECO:0000313" key="5">
    <source>
        <dbReference type="Proteomes" id="UP000515145"/>
    </source>
</evidence>
<evidence type="ECO:0000256" key="3">
    <source>
        <dbReference type="SAM" id="SignalP"/>
    </source>
</evidence>
<organism evidence="5 6">
    <name type="scientific">Parambassis ranga</name>
    <name type="common">Indian glassy fish</name>
    <dbReference type="NCBI Taxonomy" id="210632"/>
    <lineage>
        <taxon>Eukaryota</taxon>
        <taxon>Metazoa</taxon>
        <taxon>Chordata</taxon>
        <taxon>Craniata</taxon>
        <taxon>Vertebrata</taxon>
        <taxon>Euteleostomi</taxon>
        <taxon>Actinopterygii</taxon>
        <taxon>Neopterygii</taxon>
        <taxon>Teleostei</taxon>
        <taxon>Neoteleostei</taxon>
        <taxon>Acanthomorphata</taxon>
        <taxon>Ovalentaria</taxon>
        <taxon>Ambassidae</taxon>
        <taxon>Parambassis</taxon>
    </lineage>
</organism>
<dbReference type="PANTHER" id="PTHR23310:SF62">
    <property type="entry name" value="ACYL-COA BINDING PROTEIN 1, ISOFORM A"/>
    <property type="match status" value="1"/>
</dbReference>
<feature type="chain" id="PRO_5028190363" evidence="3">
    <location>
        <begin position="18"/>
        <end position="142"/>
    </location>
</feature>
<evidence type="ECO:0000256" key="1">
    <source>
        <dbReference type="ARBA" id="ARBA00005567"/>
    </source>
</evidence>
<accession>A0A6P7KA77</accession>
<dbReference type="OrthoDB" id="346910at2759"/>
<dbReference type="Gene3D" id="1.20.80.10">
    <property type="match status" value="1"/>
</dbReference>
<sequence length="142" mass="15905">MQKTAAFLFLLRETGWCLLQFLLPPTLSPRANRVAGRVRRAQLYSNCKVCLPLTAIMTETFKKAAEEVKVLKQKPDQGELTALYGLYKQATSGDVNIERPGFLDFAGKAKWDAWNAQKCLSKDEAMTAYVALVEKLKGKYGI</sequence>
<name>A0A6P7KA77_9TELE</name>
<protein>
    <submittedName>
        <fullName evidence="6">Acyl-CoA-binding protein-like</fullName>
    </submittedName>
</protein>
<dbReference type="InterPro" id="IPR000582">
    <property type="entry name" value="Acyl-CoA-binding_protein"/>
</dbReference>
<dbReference type="Pfam" id="PF00887">
    <property type="entry name" value="ACBP"/>
    <property type="match status" value="1"/>
</dbReference>
<dbReference type="GeneID" id="114451708"/>
<gene>
    <name evidence="6" type="primary">LOC114451708</name>
</gene>
<dbReference type="AlphaFoldDB" id="A0A6P7KA77"/>
<proteinExistence type="inferred from homology"/>
<dbReference type="PROSITE" id="PS51228">
    <property type="entry name" value="ACB_2"/>
    <property type="match status" value="1"/>
</dbReference>
<feature type="signal peptide" evidence="3">
    <location>
        <begin position="1"/>
        <end position="17"/>
    </location>
</feature>
<dbReference type="CDD" id="cd00435">
    <property type="entry name" value="ACBP"/>
    <property type="match status" value="1"/>
</dbReference>
<comment type="similarity">
    <text evidence="1">Belongs to the ACBP family.</text>
</comment>
<evidence type="ECO:0000256" key="2">
    <source>
        <dbReference type="ARBA" id="ARBA00023121"/>
    </source>
</evidence>
<reference evidence="6" key="1">
    <citation type="submission" date="2025-08" db="UniProtKB">
        <authorList>
            <consortium name="RefSeq"/>
        </authorList>
    </citation>
    <scope>IDENTIFICATION</scope>
</reference>
<dbReference type="PANTHER" id="PTHR23310">
    <property type="entry name" value="ACYL-COA-BINDING PROTEIN, ACBP"/>
    <property type="match status" value="1"/>
</dbReference>
<dbReference type="RefSeq" id="XP_028286309.1">
    <property type="nucleotide sequence ID" value="XM_028430508.1"/>
</dbReference>
<feature type="domain" description="ACB" evidence="4">
    <location>
        <begin position="57"/>
        <end position="142"/>
    </location>
</feature>
<dbReference type="Proteomes" id="UP000515145">
    <property type="component" value="Chromosome 2"/>
</dbReference>